<protein>
    <recommendedName>
        <fullName evidence="4">ABC transporter domain-containing protein</fullName>
    </recommendedName>
</protein>
<evidence type="ECO:0000259" key="4">
    <source>
        <dbReference type="Pfam" id="PF00005"/>
    </source>
</evidence>
<sequence length="331" mass="37193">MQRRCDGLNERVARLKDERDQAIARAKKAKARERSGGSRTMIKAPLVQGDVVSLLSHIREPESDVSRIQGNVQRGNANLRECQHKLYAALIREKILEGEIRAKDLLIKRKDELLKDLPARVELKTELGMLRARVRHERLKARFAKAVVPDVARSDLLKVIVAYSVEEVKRLESERDTVLKTLSDKGCTCRAEIDRGDDESPYLHLNGLVLEFDGEAFPTALRRAEARLQNNAAYVTQDDILMKTLTVKEAVYYSAMLQLPDSMSKAKKKGRVEATIREMGLQDAMNTRIGGRGIQGISGGQKRRVRICIEILTRPKLLFLDKPSSGLDSAA</sequence>
<dbReference type="PANTHER" id="PTHR48042">
    <property type="entry name" value="ABC TRANSPORTER G FAMILY MEMBER 11"/>
    <property type="match status" value="1"/>
</dbReference>
<dbReference type="PANTHER" id="PTHR48042:SF19">
    <property type="entry name" value="OS09G0472100 PROTEIN"/>
    <property type="match status" value="1"/>
</dbReference>
<evidence type="ECO:0000256" key="2">
    <source>
        <dbReference type="ARBA" id="ARBA00022448"/>
    </source>
</evidence>
<evidence type="ECO:0000256" key="1">
    <source>
        <dbReference type="ARBA" id="ARBA00005814"/>
    </source>
</evidence>
<dbReference type="Gene3D" id="3.40.50.300">
    <property type="entry name" value="P-loop containing nucleotide triphosphate hydrolases"/>
    <property type="match status" value="1"/>
</dbReference>
<organism evidence="5 6">
    <name type="scientific">Kingdonia uniflora</name>
    <dbReference type="NCBI Taxonomy" id="39325"/>
    <lineage>
        <taxon>Eukaryota</taxon>
        <taxon>Viridiplantae</taxon>
        <taxon>Streptophyta</taxon>
        <taxon>Embryophyta</taxon>
        <taxon>Tracheophyta</taxon>
        <taxon>Spermatophyta</taxon>
        <taxon>Magnoliopsida</taxon>
        <taxon>Ranunculales</taxon>
        <taxon>Circaeasteraceae</taxon>
        <taxon>Kingdonia</taxon>
    </lineage>
</organism>
<gene>
    <name evidence="5" type="ORF">GIB67_011933</name>
</gene>
<evidence type="ECO:0000313" key="5">
    <source>
        <dbReference type="EMBL" id="KAF6148158.1"/>
    </source>
</evidence>
<reference evidence="5 6" key="1">
    <citation type="journal article" date="2020" name="IScience">
        <title>Genome Sequencing of the Endangered Kingdonia uniflora (Circaeasteraceae, Ranunculales) Reveals Potential Mechanisms of Evolutionary Specialization.</title>
        <authorList>
            <person name="Sun Y."/>
            <person name="Deng T."/>
            <person name="Zhang A."/>
            <person name="Moore M.J."/>
            <person name="Landis J.B."/>
            <person name="Lin N."/>
            <person name="Zhang H."/>
            <person name="Zhang X."/>
            <person name="Huang J."/>
            <person name="Zhang X."/>
            <person name="Sun H."/>
            <person name="Wang H."/>
        </authorList>
    </citation>
    <scope>NUCLEOTIDE SEQUENCE [LARGE SCALE GENOMIC DNA]</scope>
    <source>
        <strain evidence="5">TB1705</strain>
        <tissue evidence="5">Leaf</tissue>
    </source>
</reference>
<dbReference type="EMBL" id="JACGCM010001854">
    <property type="protein sequence ID" value="KAF6148158.1"/>
    <property type="molecule type" value="Genomic_DNA"/>
</dbReference>
<feature type="domain" description="ABC transporter" evidence="4">
    <location>
        <begin position="219"/>
        <end position="324"/>
    </location>
</feature>
<comment type="similarity">
    <text evidence="1">Belongs to the ABC transporter superfamily. ABCG family. Eye pigment precursor importer (TC 3.A.1.204) subfamily.</text>
</comment>
<dbReference type="GO" id="GO:0005524">
    <property type="term" value="F:ATP binding"/>
    <property type="evidence" value="ECO:0007669"/>
    <property type="project" value="InterPro"/>
</dbReference>
<feature type="coiled-coil region" evidence="3">
    <location>
        <begin position="5"/>
        <end position="32"/>
    </location>
</feature>
<evidence type="ECO:0000313" key="6">
    <source>
        <dbReference type="Proteomes" id="UP000541444"/>
    </source>
</evidence>
<dbReference type="Proteomes" id="UP000541444">
    <property type="component" value="Unassembled WGS sequence"/>
</dbReference>
<proteinExistence type="inferred from homology"/>
<accession>A0A7J7M048</accession>
<dbReference type="AlphaFoldDB" id="A0A7J7M048"/>
<keyword evidence="3" id="KW-0175">Coiled coil</keyword>
<dbReference type="SUPFAM" id="SSF52540">
    <property type="entry name" value="P-loop containing nucleoside triphosphate hydrolases"/>
    <property type="match status" value="2"/>
</dbReference>
<dbReference type="InterPro" id="IPR027417">
    <property type="entry name" value="P-loop_NTPase"/>
</dbReference>
<dbReference type="OrthoDB" id="66620at2759"/>
<dbReference type="Pfam" id="PF00005">
    <property type="entry name" value="ABC_tran"/>
    <property type="match status" value="1"/>
</dbReference>
<dbReference type="GO" id="GO:0016887">
    <property type="term" value="F:ATP hydrolysis activity"/>
    <property type="evidence" value="ECO:0007669"/>
    <property type="project" value="InterPro"/>
</dbReference>
<name>A0A7J7M048_9MAGN</name>
<keyword evidence="2" id="KW-0813">Transport</keyword>
<dbReference type="InterPro" id="IPR003439">
    <property type="entry name" value="ABC_transporter-like_ATP-bd"/>
</dbReference>
<evidence type="ECO:0000256" key="3">
    <source>
        <dbReference type="SAM" id="Coils"/>
    </source>
</evidence>
<comment type="caution">
    <text evidence="5">The sequence shown here is derived from an EMBL/GenBank/DDBJ whole genome shotgun (WGS) entry which is preliminary data.</text>
</comment>
<dbReference type="InterPro" id="IPR052215">
    <property type="entry name" value="Plant_ABCG"/>
</dbReference>
<keyword evidence="6" id="KW-1185">Reference proteome</keyword>